<reference evidence="4" key="1">
    <citation type="journal article" date="2023" name="Commun. Biol.">
        <title>Genome analysis of Parmales, the sister group of diatoms, reveals the evolutionary specialization of diatoms from phago-mixotrophs to photoautotrophs.</title>
        <authorList>
            <person name="Ban H."/>
            <person name="Sato S."/>
            <person name="Yoshikawa S."/>
            <person name="Yamada K."/>
            <person name="Nakamura Y."/>
            <person name="Ichinomiya M."/>
            <person name="Sato N."/>
            <person name="Blanc-Mathieu R."/>
            <person name="Endo H."/>
            <person name="Kuwata A."/>
            <person name="Ogata H."/>
        </authorList>
    </citation>
    <scope>NUCLEOTIDE SEQUENCE [LARGE SCALE GENOMIC DNA]</scope>
</reference>
<feature type="region of interest" description="Disordered" evidence="1">
    <location>
        <begin position="407"/>
        <end position="520"/>
    </location>
</feature>
<proteinExistence type="predicted"/>
<feature type="transmembrane region" description="Helical" evidence="2">
    <location>
        <begin position="240"/>
        <end position="271"/>
    </location>
</feature>
<feature type="compositionally biased region" description="Basic and acidic residues" evidence="1">
    <location>
        <begin position="38"/>
        <end position="53"/>
    </location>
</feature>
<evidence type="ECO:0000256" key="2">
    <source>
        <dbReference type="SAM" id="Phobius"/>
    </source>
</evidence>
<keyword evidence="2" id="KW-0812">Transmembrane</keyword>
<organism evidence="3 4">
    <name type="scientific">Triparma columacea</name>
    <dbReference type="NCBI Taxonomy" id="722753"/>
    <lineage>
        <taxon>Eukaryota</taxon>
        <taxon>Sar</taxon>
        <taxon>Stramenopiles</taxon>
        <taxon>Ochrophyta</taxon>
        <taxon>Bolidophyceae</taxon>
        <taxon>Parmales</taxon>
        <taxon>Triparmaceae</taxon>
        <taxon>Triparma</taxon>
    </lineage>
</organism>
<accession>A0A9W7G4F3</accession>
<evidence type="ECO:0000256" key="1">
    <source>
        <dbReference type="SAM" id="MobiDB-lite"/>
    </source>
</evidence>
<feature type="compositionally biased region" description="Basic and acidic residues" evidence="1">
    <location>
        <begin position="437"/>
        <end position="446"/>
    </location>
</feature>
<feature type="region of interest" description="Disordered" evidence="1">
    <location>
        <begin position="1"/>
        <end position="25"/>
    </location>
</feature>
<feature type="transmembrane region" description="Helical" evidence="2">
    <location>
        <begin position="320"/>
        <end position="340"/>
    </location>
</feature>
<evidence type="ECO:0000313" key="4">
    <source>
        <dbReference type="Proteomes" id="UP001165065"/>
    </source>
</evidence>
<dbReference type="AlphaFoldDB" id="A0A9W7G4F3"/>
<feature type="compositionally biased region" description="Gly residues" evidence="1">
    <location>
        <begin position="117"/>
        <end position="127"/>
    </location>
</feature>
<sequence>MSPVASSGDDNETNGQNFPGGLKKVHKVGIGAIVIEEVMRIEGTKEADIEKRGVPSVSNKPFHGTPAPPQSRRSPPTPQAHKEVRMHPHTNTSGVPSGMYSPKGRTVWSRRPPTSGASGGSGGGGGLNDSKSMTSFMAQIDRKYKTVVKTVKLYAQSFKLIKWNEMFISVDQSFYWRRSIVWANDDGGNLKQHVIAKYSSMSVLSTLLLSSEVSVLFSPSDVLTSIRLEAFSAANFTLEFMIVFFLSLSIFLTIGTIMATFTAWSIVGAVSERNIHCILRSAIGLYTTQLPTTLLTCSLFTFLTWMLLLLYKILPTPFPIILTALTMIFIIHMVTTFSIFGRIILHSNAMSDVGVFSRSVEEGMLPVSLFQGLLDKTEGNRHVPVSLQYRRNLREALRKGEDETVIERHRRRHTIGGGEGRGTFSKNRSGWTTGGEEESKTGRGEKEEDEEVWRRGIRSSSKREDYGGGGGGGWEGEEEEKGGVPRKIEMVGQGGYNKFSALEWEGETTPSSRGGGGGRV</sequence>
<name>A0A9W7G4F3_9STRA</name>
<dbReference type="EMBL" id="BRYA01000019">
    <property type="protein sequence ID" value="GMI32555.1"/>
    <property type="molecule type" value="Genomic_DNA"/>
</dbReference>
<keyword evidence="4" id="KW-1185">Reference proteome</keyword>
<comment type="caution">
    <text evidence="3">The sequence shown here is derived from an EMBL/GenBank/DDBJ whole genome shotgun (WGS) entry which is preliminary data.</text>
</comment>
<evidence type="ECO:0000313" key="3">
    <source>
        <dbReference type="EMBL" id="GMI32555.1"/>
    </source>
</evidence>
<feature type="region of interest" description="Disordered" evidence="1">
    <location>
        <begin position="38"/>
        <end position="130"/>
    </location>
</feature>
<gene>
    <name evidence="3" type="ORF">TrCOL_g1204</name>
</gene>
<keyword evidence="2" id="KW-1133">Transmembrane helix</keyword>
<dbReference type="Proteomes" id="UP001165065">
    <property type="component" value="Unassembled WGS sequence"/>
</dbReference>
<dbReference type="OrthoDB" id="206447at2759"/>
<feature type="transmembrane region" description="Helical" evidence="2">
    <location>
        <begin position="292"/>
        <end position="314"/>
    </location>
</feature>
<keyword evidence="2" id="KW-0472">Membrane</keyword>
<protein>
    <submittedName>
        <fullName evidence="3">Uncharacterized protein</fullName>
    </submittedName>
</protein>